<evidence type="ECO:0000256" key="8">
    <source>
        <dbReference type="SAM" id="MobiDB-lite"/>
    </source>
</evidence>
<keyword evidence="3 9" id="KW-0732">Signal</keyword>
<protein>
    <submittedName>
        <fullName evidence="12">Aste57867_19177 protein</fullName>
    </submittedName>
</protein>
<evidence type="ECO:0000256" key="7">
    <source>
        <dbReference type="ARBA" id="ARBA00034311"/>
    </source>
</evidence>
<dbReference type="OrthoDB" id="64893at2759"/>
<dbReference type="PANTHER" id="PTHR36575">
    <property type="entry name" value="BINDING PROTEIN, PUTATIVE (AFU_ORTHOLOGUE AFUA_1G14430)-RELATED"/>
    <property type="match status" value="1"/>
</dbReference>
<keyword evidence="13" id="KW-1185">Reference proteome</keyword>
<feature type="domain" description="CBM1" evidence="10">
    <location>
        <begin position="281"/>
        <end position="317"/>
    </location>
</feature>
<dbReference type="SUPFAM" id="SSF57180">
    <property type="entry name" value="Cellulose-binding domain"/>
    <property type="match status" value="1"/>
</dbReference>
<dbReference type="PANTHER" id="PTHR36575:SF2">
    <property type="entry name" value="CHITIN-BINDING TYPE-4 DOMAIN-CONTAINING PROTEIN-RELATED"/>
    <property type="match status" value="1"/>
</dbReference>
<feature type="signal peptide" evidence="9">
    <location>
        <begin position="1"/>
        <end position="23"/>
    </location>
</feature>
<reference evidence="12 13" key="1">
    <citation type="submission" date="2019-03" db="EMBL/GenBank/DDBJ databases">
        <authorList>
            <person name="Gaulin E."/>
            <person name="Dumas B."/>
        </authorList>
    </citation>
    <scope>NUCLEOTIDE SEQUENCE [LARGE SCALE GENOMIC DNA]</scope>
    <source>
        <strain evidence="12">CBS 568.67</strain>
    </source>
</reference>
<keyword evidence="2" id="KW-0479">Metal-binding</keyword>
<dbReference type="InterPro" id="IPR000254">
    <property type="entry name" value="CBD"/>
</dbReference>
<feature type="region of interest" description="Disordered" evidence="8">
    <location>
        <begin position="218"/>
        <end position="288"/>
    </location>
</feature>
<evidence type="ECO:0000259" key="10">
    <source>
        <dbReference type="PROSITE" id="PS51164"/>
    </source>
</evidence>
<reference evidence="11" key="2">
    <citation type="submission" date="2019-06" db="EMBL/GenBank/DDBJ databases">
        <title>Genomics analysis of Aphanomyces spp. identifies a new class of oomycete effector associated with host adaptation.</title>
        <authorList>
            <person name="Gaulin E."/>
        </authorList>
    </citation>
    <scope>NUCLEOTIDE SEQUENCE</scope>
    <source>
        <strain evidence="11">CBS 578.67</strain>
    </source>
</reference>
<accession>A0A485LC55</accession>
<dbReference type="PROSITE" id="PS51164">
    <property type="entry name" value="CBM1_2"/>
    <property type="match status" value="1"/>
</dbReference>
<proteinExistence type="inferred from homology"/>
<gene>
    <name evidence="12" type="primary">Aste57867_19177</name>
    <name evidence="11" type="ORF">As57867_019113</name>
    <name evidence="12" type="ORF">ASTE57867_19177</name>
</gene>
<keyword evidence="5" id="KW-1015">Disulfide bond</keyword>
<dbReference type="GO" id="GO:0030248">
    <property type="term" value="F:cellulose binding"/>
    <property type="evidence" value="ECO:0007669"/>
    <property type="project" value="InterPro"/>
</dbReference>
<evidence type="ECO:0000256" key="5">
    <source>
        <dbReference type="ARBA" id="ARBA00023157"/>
    </source>
</evidence>
<evidence type="ECO:0000313" key="12">
    <source>
        <dbReference type="EMBL" id="VFT95899.1"/>
    </source>
</evidence>
<feature type="compositionally biased region" description="Low complexity" evidence="8">
    <location>
        <begin position="218"/>
        <end position="256"/>
    </location>
</feature>
<dbReference type="InterPro" id="IPR052282">
    <property type="entry name" value="Starch-active_LPMO"/>
</dbReference>
<keyword evidence="6" id="KW-0325">Glycoprotein</keyword>
<evidence type="ECO:0000256" key="9">
    <source>
        <dbReference type="SAM" id="SignalP"/>
    </source>
</evidence>
<comment type="cofactor">
    <cofactor evidence="1">
        <name>Cu(2+)</name>
        <dbReference type="ChEBI" id="CHEBI:29036"/>
    </cofactor>
</comment>
<dbReference type="Pfam" id="PF00734">
    <property type="entry name" value="CBM_1"/>
    <property type="match status" value="1"/>
</dbReference>
<keyword evidence="4" id="KW-0186">Copper</keyword>
<dbReference type="EMBL" id="VJMH01006458">
    <property type="protein sequence ID" value="KAF0689372.1"/>
    <property type="molecule type" value="Genomic_DNA"/>
</dbReference>
<organism evidence="12 13">
    <name type="scientific">Aphanomyces stellatus</name>
    <dbReference type="NCBI Taxonomy" id="120398"/>
    <lineage>
        <taxon>Eukaryota</taxon>
        <taxon>Sar</taxon>
        <taxon>Stramenopiles</taxon>
        <taxon>Oomycota</taxon>
        <taxon>Saprolegniomycetes</taxon>
        <taxon>Saprolegniales</taxon>
        <taxon>Verrucalvaceae</taxon>
        <taxon>Aphanomyces</taxon>
    </lineage>
</organism>
<dbReference type="Pfam" id="PF03067">
    <property type="entry name" value="LPMO_10"/>
    <property type="match status" value="1"/>
</dbReference>
<sequence length="324" mass="33891">MKTATATVLASLALFAATTNAHGRMTKPAHRGYIGKLPEFKDVVPIDYSDNGLNAGGIAQTSGGKHGVCGDPYSGVREHETGGTYGVFPTQGAKAIAACYAPGSTIDITVQVTANHMGVFHFGLCKLNGKADKETEECFQTLAQPNGQQTWPVSSGNQDFTTQWVLPQGVTCDGDSHCVLRWEYEGGNNPGVGPLGQEWFWNCADVYISNTCGATPASSSMAPAPSTFAPVPSPSSSIAPVPSPSSAYPSTVAPSPSHDDDDHGNDDDNEDDDGGDDDDDEIAGAWDQCGGKHFKGSPTCPEGTLCVLVSDWYSTCVPVSKLHG</sequence>
<feature type="chain" id="PRO_5033826302" evidence="9">
    <location>
        <begin position="24"/>
        <end position="324"/>
    </location>
</feature>
<comment type="similarity">
    <text evidence="7">Belongs to the polysaccharide monooxygenase AA13 family.</text>
</comment>
<dbReference type="SMART" id="SM00236">
    <property type="entry name" value="fCBD"/>
    <property type="match status" value="1"/>
</dbReference>
<dbReference type="EMBL" id="CAADRA010006479">
    <property type="protein sequence ID" value="VFT95899.1"/>
    <property type="molecule type" value="Genomic_DNA"/>
</dbReference>
<evidence type="ECO:0000313" key="11">
    <source>
        <dbReference type="EMBL" id="KAF0689372.1"/>
    </source>
</evidence>
<evidence type="ECO:0000256" key="6">
    <source>
        <dbReference type="ARBA" id="ARBA00023180"/>
    </source>
</evidence>
<dbReference type="GO" id="GO:0005975">
    <property type="term" value="P:carbohydrate metabolic process"/>
    <property type="evidence" value="ECO:0007669"/>
    <property type="project" value="InterPro"/>
</dbReference>
<evidence type="ECO:0000313" key="13">
    <source>
        <dbReference type="Proteomes" id="UP000332933"/>
    </source>
</evidence>
<evidence type="ECO:0000256" key="3">
    <source>
        <dbReference type="ARBA" id="ARBA00022729"/>
    </source>
</evidence>
<evidence type="ECO:0000256" key="4">
    <source>
        <dbReference type="ARBA" id="ARBA00023008"/>
    </source>
</evidence>
<name>A0A485LC55_9STRA</name>
<dbReference type="GO" id="GO:0046872">
    <property type="term" value="F:metal ion binding"/>
    <property type="evidence" value="ECO:0007669"/>
    <property type="project" value="UniProtKB-KW"/>
</dbReference>
<dbReference type="InterPro" id="IPR004302">
    <property type="entry name" value="Cellulose/chitin-bd_N"/>
</dbReference>
<evidence type="ECO:0000256" key="2">
    <source>
        <dbReference type="ARBA" id="ARBA00022723"/>
    </source>
</evidence>
<dbReference type="GO" id="GO:0005576">
    <property type="term" value="C:extracellular region"/>
    <property type="evidence" value="ECO:0007669"/>
    <property type="project" value="InterPro"/>
</dbReference>
<dbReference type="Proteomes" id="UP000332933">
    <property type="component" value="Unassembled WGS sequence"/>
</dbReference>
<dbReference type="AlphaFoldDB" id="A0A485LC55"/>
<dbReference type="InterPro" id="IPR035971">
    <property type="entry name" value="CBD_sf"/>
</dbReference>
<feature type="compositionally biased region" description="Acidic residues" evidence="8">
    <location>
        <begin position="262"/>
        <end position="282"/>
    </location>
</feature>
<evidence type="ECO:0000256" key="1">
    <source>
        <dbReference type="ARBA" id="ARBA00001973"/>
    </source>
</evidence>